<evidence type="ECO:0000313" key="2">
    <source>
        <dbReference type="EMBL" id="KAG7502722.1"/>
    </source>
</evidence>
<evidence type="ECO:0000313" key="3">
    <source>
        <dbReference type="Proteomes" id="UP000693946"/>
    </source>
</evidence>
<reference evidence="2 3" key="1">
    <citation type="journal article" date="2021" name="Sci. Rep.">
        <title>Chromosome anchoring in Senegalese sole (Solea senegalensis) reveals sex-associated markers and genome rearrangements in flatfish.</title>
        <authorList>
            <person name="Guerrero-Cozar I."/>
            <person name="Gomez-Garrido J."/>
            <person name="Berbel C."/>
            <person name="Martinez-Blanch J.F."/>
            <person name="Alioto T."/>
            <person name="Claros M.G."/>
            <person name="Gagnaire P.A."/>
            <person name="Manchado M."/>
        </authorList>
    </citation>
    <scope>NUCLEOTIDE SEQUENCE [LARGE SCALE GENOMIC DNA]</scope>
    <source>
        <strain evidence="2">Sse05_10M</strain>
    </source>
</reference>
<keyword evidence="3" id="KW-1185">Reference proteome</keyword>
<evidence type="ECO:0000256" key="1">
    <source>
        <dbReference type="SAM" id="MobiDB-lite"/>
    </source>
</evidence>
<comment type="caution">
    <text evidence="2">The sequence shown here is derived from an EMBL/GenBank/DDBJ whole genome shotgun (WGS) entry which is preliminary data.</text>
</comment>
<gene>
    <name evidence="2" type="ORF">JOB18_025184</name>
</gene>
<protein>
    <submittedName>
        <fullName evidence="2">Uncharacterized protein</fullName>
    </submittedName>
</protein>
<name>A0AAV6REH6_SOLSE</name>
<dbReference type="AlphaFoldDB" id="A0AAV6REH6"/>
<dbReference type="Proteomes" id="UP000693946">
    <property type="component" value="Linkage Group LG2"/>
</dbReference>
<sequence>MDITDQGAQMEPLLPTEHSPQENKDVRTDEEAVVDRGGTRSMLNTNFEKEELEGKPP</sequence>
<feature type="compositionally biased region" description="Basic and acidic residues" evidence="1">
    <location>
        <begin position="19"/>
        <end position="38"/>
    </location>
</feature>
<dbReference type="EMBL" id="JAGKHQ010000012">
    <property type="protein sequence ID" value="KAG7502722.1"/>
    <property type="molecule type" value="Genomic_DNA"/>
</dbReference>
<feature type="region of interest" description="Disordered" evidence="1">
    <location>
        <begin position="1"/>
        <end position="57"/>
    </location>
</feature>
<organism evidence="2 3">
    <name type="scientific">Solea senegalensis</name>
    <name type="common">Senegalese sole</name>
    <dbReference type="NCBI Taxonomy" id="28829"/>
    <lineage>
        <taxon>Eukaryota</taxon>
        <taxon>Metazoa</taxon>
        <taxon>Chordata</taxon>
        <taxon>Craniata</taxon>
        <taxon>Vertebrata</taxon>
        <taxon>Euteleostomi</taxon>
        <taxon>Actinopterygii</taxon>
        <taxon>Neopterygii</taxon>
        <taxon>Teleostei</taxon>
        <taxon>Neoteleostei</taxon>
        <taxon>Acanthomorphata</taxon>
        <taxon>Carangaria</taxon>
        <taxon>Pleuronectiformes</taxon>
        <taxon>Pleuronectoidei</taxon>
        <taxon>Soleidae</taxon>
        <taxon>Solea</taxon>
    </lineage>
</organism>
<accession>A0AAV6REH6</accession>
<feature type="compositionally biased region" description="Basic and acidic residues" evidence="1">
    <location>
        <begin position="47"/>
        <end position="57"/>
    </location>
</feature>
<proteinExistence type="predicted"/>